<evidence type="ECO:0000313" key="3">
    <source>
        <dbReference type="Proteomes" id="UP000799640"/>
    </source>
</evidence>
<sequence>MEDQQCPPNASINTVFSAPEKGIPSSSPTSHRSTDNPVNNVKTNSPAPSLPTSSRSARPPPHFRPEHRS</sequence>
<accession>A0A6G1I864</accession>
<gene>
    <name evidence="2" type="ORF">EJ06DRAFT_526342</name>
</gene>
<evidence type="ECO:0000313" key="2">
    <source>
        <dbReference type="EMBL" id="KAF2404259.1"/>
    </source>
</evidence>
<name>A0A6G1I864_9PEZI</name>
<reference evidence="2" key="1">
    <citation type="journal article" date="2020" name="Stud. Mycol.">
        <title>101 Dothideomycetes genomes: a test case for predicting lifestyles and emergence of pathogens.</title>
        <authorList>
            <person name="Haridas S."/>
            <person name="Albert R."/>
            <person name="Binder M."/>
            <person name="Bloem J."/>
            <person name="Labutti K."/>
            <person name="Salamov A."/>
            <person name="Andreopoulos B."/>
            <person name="Baker S."/>
            <person name="Barry K."/>
            <person name="Bills G."/>
            <person name="Bluhm B."/>
            <person name="Cannon C."/>
            <person name="Castanera R."/>
            <person name="Culley D."/>
            <person name="Daum C."/>
            <person name="Ezra D."/>
            <person name="Gonzalez J."/>
            <person name="Henrissat B."/>
            <person name="Kuo A."/>
            <person name="Liang C."/>
            <person name="Lipzen A."/>
            <person name="Lutzoni F."/>
            <person name="Magnuson J."/>
            <person name="Mondo S."/>
            <person name="Nolan M."/>
            <person name="Ohm R."/>
            <person name="Pangilinan J."/>
            <person name="Park H.-J."/>
            <person name="Ramirez L."/>
            <person name="Alfaro M."/>
            <person name="Sun H."/>
            <person name="Tritt A."/>
            <person name="Yoshinaga Y."/>
            <person name="Zwiers L.-H."/>
            <person name="Turgeon B."/>
            <person name="Goodwin S."/>
            <person name="Spatafora J."/>
            <person name="Crous P."/>
            <person name="Grigoriev I."/>
        </authorList>
    </citation>
    <scope>NUCLEOTIDE SEQUENCE</scope>
    <source>
        <strain evidence="2">CBS 262.69</strain>
    </source>
</reference>
<proteinExistence type="predicted"/>
<dbReference type="Proteomes" id="UP000799640">
    <property type="component" value="Unassembled WGS sequence"/>
</dbReference>
<dbReference type="EMBL" id="ML996688">
    <property type="protein sequence ID" value="KAF2404259.1"/>
    <property type="molecule type" value="Genomic_DNA"/>
</dbReference>
<organism evidence="2 3">
    <name type="scientific">Trichodelitschia bisporula</name>
    <dbReference type="NCBI Taxonomy" id="703511"/>
    <lineage>
        <taxon>Eukaryota</taxon>
        <taxon>Fungi</taxon>
        <taxon>Dikarya</taxon>
        <taxon>Ascomycota</taxon>
        <taxon>Pezizomycotina</taxon>
        <taxon>Dothideomycetes</taxon>
        <taxon>Dothideomycetes incertae sedis</taxon>
        <taxon>Phaeotrichales</taxon>
        <taxon>Phaeotrichaceae</taxon>
        <taxon>Trichodelitschia</taxon>
    </lineage>
</organism>
<feature type="compositionally biased region" description="Polar residues" evidence="1">
    <location>
        <begin position="24"/>
        <end position="56"/>
    </location>
</feature>
<dbReference type="AlphaFoldDB" id="A0A6G1I864"/>
<feature type="region of interest" description="Disordered" evidence="1">
    <location>
        <begin position="1"/>
        <end position="69"/>
    </location>
</feature>
<evidence type="ECO:0000256" key="1">
    <source>
        <dbReference type="SAM" id="MobiDB-lite"/>
    </source>
</evidence>
<keyword evidence="3" id="KW-1185">Reference proteome</keyword>
<protein>
    <submittedName>
        <fullName evidence="2">Uncharacterized protein</fullName>
    </submittedName>
</protein>
<feature type="compositionally biased region" description="Polar residues" evidence="1">
    <location>
        <begin position="1"/>
        <end position="16"/>
    </location>
</feature>